<dbReference type="HOGENOM" id="CLU_239965_0_0_7"/>
<evidence type="ECO:0000256" key="3">
    <source>
        <dbReference type="SAM" id="SignalP"/>
    </source>
</evidence>
<dbReference type="PANTHER" id="PTHR34677:SF3">
    <property type="entry name" value="BACTERIAL IG-LIKE DOMAIN-CONTAINING PROTEIN"/>
    <property type="match status" value="1"/>
</dbReference>
<keyword evidence="3" id="KW-0732">Signal</keyword>
<proteinExistence type="predicted"/>
<accession>Q1D314</accession>
<dbReference type="STRING" id="246197.MXAN_4798"/>
<dbReference type="RefSeq" id="WP_011554784.1">
    <property type="nucleotide sequence ID" value="NC_008095.1"/>
</dbReference>
<feature type="chain" id="PRO_5004188068" evidence="3">
    <location>
        <begin position="24"/>
        <end position="1731"/>
    </location>
</feature>
<keyword evidence="2" id="KW-0472">Membrane</keyword>
<reference evidence="5 6" key="1">
    <citation type="journal article" date="2006" name="Proc. Natl. Acad. Sci. U.S.A.">
        <title>Evolution of sensory complexity recorded in a myxobacterial genome.</title>
        <authorList>
            <person name="Goldman B.S."/>
            <person name="Nierman W.C."/>
            <person name="Kaiser D."/>
            <person name="Slater S.C."/>
            <person name="Durkin A.S."/>
            <person name="Eisen J.A."/>
            <person name="Ronning C.M."/>
            <person name="Barbazuk W.B."/>
            <person name="Blanchard M."/>
            <person name="Field C."/>
            <person name="Halling C."/>
            <person name="Hinkle G."/>
            <person name="Iartchuk O."/>
            <person name="Kim H.S."/>
            <person name="Mackenzie C."/>
            <person name="Madupu R."/>
            <person name="Miller N."/>
            <person name="Shvartsbeyn A."/>
            <person name="Sullivan S.A."/>
            <person name="Vaudin M."/>
            <person name="Wiegand R."/>
            <person name="Kaplan H.B."/>
        </authorList>
    </citation>
    <scope>NUCLEOTIDE SEQUENCE [LARGE SCALE GENOMIC DNA]</scope>
    <source>
        <strain evidence="6">DK1622</strain>
    </source>
</reference>
<feature type="signal peptide" evidence="3">
    <location>
        <begin position="1"/>
        <end position="23"/>
    </location>
</feature>
<dbReference type="Gene3D" id="3.30.420.430">
    <property type="match status" value="2"/>
</dbReference>
<feature type="transmembrane region" description="Helical" evidence="2">
    <location>
        <begin position="1709"/>
        <end position="1726"/>
    </location>
</feature>
<organism evidence="5 6">
    <name type="scientific">Myxococcus xanthus (strain DK1622)</name>
    <dbReference type="NCBI Taxonomy" id="246197"/>
    <lineage>
        <taxon>Bacteria</taxon>
        <taxon>Pseudomonadati</taxon>
        <taxon>Myxococcota</taxon>
        <taxon>Myxococcia</taxon>
        <taxon>Myxococcales</taxon>
        <taxon>Cystobacterineae</taxon>
        <taxon>Myxococcaceae</taxon>
        <taxon>Myxococcus</taxon>
    </lineage>
</organism>
<feature type="region of interest" description="Disordered" evidence="1">
    <location>
        <begin position="240"/>
        <end position="262"/>
    </location>
</feature>
<feature type="region of interest" description="Disordered" evidence="1">
    <location>
        <begin position="285"/>
        <end position="311"/>
    </location>
</feature>
<keyword evidence="2" id="KW-0812">Transmembrane</keyword>
<dbReference type="OrthoDB" id="5486173at2"/>
<evidence type="ECO:0000259" key="4">
    <source>
        <dbReference type="Pfam" id="PF19077"/>
    </source>
</evidence>
<dbReference type="Proteomes" id="UP000002402">
    <property type="component" value="Chromosome"/>
</dbReference>
<sequence>MRTNALTKVLMVAVGLWALPALPGPDTYLVGNGQDGARNIGGGSGGTVINNYAQVLEPLAPGDTTLKTSLATITSQSGSNVPDFNGPGGGTDGDLVMIIQTTGLVPAAAVGSAAPISLEGSAVGRWELARITNVNRSVEDELTLTLDRPLKYSYAADVTQVVRVPEYTALTLTNNAVVRAGNWDPETYTGGVLAFLATGAVTLGTGSKLSAKGAGFHGGTYVADIAVDGNDQPIKGCPASGRPDSTRAFSGEGLNAAANSPRGVDNVANGGGGGVCLRAGGGGGGNAGAGGRGGSSDSASDEGRGAAAGQGGAALNASPLMQLLMGGGGGAGHGRSASPTPRGGHGGGIIFVRAQSLSGGMLDASGDAGVASNEDGAGGGGAGGTIHARFLHATPCGASNFLDVRGGAGGATTHGGEGLRGPGGGGGGGRVLFQSRNTATCAVNVASGVAGLAVAGNHHDAVPGNSSFPYAGTATLMGTEFVAPAQPTITVPAGSIVTNNPLPTLSGISTANSEVVIYALEGGVVSGVEYGRGVVGSNGSFSLTLSRPLQTGEITHLVAVTEAQGLQGAPSASRAFTVDTEAPDTYFAENGVPASPSRLSSVSFTFASNELTGITYQCQVVSGIGTTAPSTGWEPCDSPYTTTTTLTDGLTYTMWVRAHDAAGNRDPTPARYSWLVDWTRPETEFAANGTPGGASNVVNPVFRFTTEANATFECILVPPGATTAPLETDSRWAACTNPYVAPTRSDNTANTLWVRAVDAAGNVDDTPATYSWTVDLRDPDTEFTGTLPEPVNNLESVTFTFSSNESNVIFECSLNGAGFSPCTSGSSIATTELEASFTLLVRAKDPANNVDKTPARYDWRTDKVRPDTVLHTTMGSLSNALQAGFDFNSPDADVVGFECILASPSTAPMPDEEDARWAGCAASYLTPELTHNTTYRLWVRAVDAAGNVDGMPASHEWRVDLEPPDTELTAPLPAPVNNQTSVPFTFSSNDPQATFECSLNGAPFATCTSGIIVQTPGADAPFRFLVRARDTAGNVDPTPAAYSWRTDKVRPDTQVVALVDSPSNALRARFNLSSPDTDVVGFQCILVRPSSTTMPEEDDEDWEACGASHLTSELITSTYTLWARAVDAAGNVDATPAGATWTVDRDPPDTVITSKPDALTGEPTTAFAFRGGDNDTDVVGFECSYDGRDFLPCESPFALPNPPGIPVYAEGDHSMLIRAVDAAGNRDETPANHIWRLVVGDPVTYFQTAPPTVTRQTSASFSFTSNLTTVIYACQLDDEPREEDCATSESPTKPYTGLAEGGHTLRVWARGGGREASSPSVYNWTVDLTGPVAPVINVPAQNDVYFNVQWPQFSGRVSERGTFIIKMDGDIVGTFQVSEQSLSWSFESPVQLADGPHVLAVSLTDAVGNDGAEAFRTFTVDATKPETRLTAAPPHLTNQPRAVFQFESNEVGTTFECSLDGGAFASCTGPNSHEVTVGDALHTFAVRAVDRAGNVADVQGAHEWRVDSVAPTTNIIEMPVADTNVARAVFRFESDESFVNFECSIDGAAFDNCPPAYTWDGVPEGEHRIEVRARDEAGNVDATPAVHVWRLDTTPPLVPVVSSPAPEAVVGSLTPTFQGSAEPGSEVLLFVDGLDFGSARVEPTGQWRLTLTRAISEGDHRFSALARDAAGNESERSAESAFKVDPSINIIRAVSSRGGGLSCAAGGRGSAPLLLLGWGVLVLMAARRRRV</sequence>
<dbReference type="NCBIfam" id="NF047640">
    <property type="entry name" value="gliding_AgmC_N"/>
    <property type="match status" value="1"/>
</dbReference>
<keyword evidence="2" id="KW-1133">Transmembrane helix</keyword>
<feature type="compositionally biased region" description="Gly residues" evidence="1">
    <location>
        <begin position="285"/>
        <end position="294"/>
    </location>
</feature>
<dbReference type="Gene3D" id="2.60.40.10">
    <property type="entry name" value="Immunoglobulins"/>
    <property type="match status" value="2"/>
</dbReference>
<dbReference type="PANTHER" id="PTHR34677">
    <property type="match status" value="1"/>
</dbReference>
<protein>
    <submittedName>
        <fullName evidence="5">Conserved domain protein</fullName>
    </submittedName>
</protein>
<feature type="domain" description="Bacterial Ig-like" evidence="4">
    <location>
        <begin position="1341"/>
        <end position="1421"/>
    </location>
</feature>
<feature type="domain" description="Bacterial Ig-like" evidence="4">
    <location>
        <begin position="1613"/>
        <end position="1685"/>
    </location>
</feature>
<dbReference type="EnsemblBacteria" id="ABF86733">
    <property type="protein sequence ID" value="ABF86733"/>
    <property type="gene ID" value="MXAN_4798"/>
</dbReference>
<evidence type="ECO:0000256" key="2">
    <source>
        <dbReference type="SAM" id="Phobius"/>
    </source>
</evidence>
<feature type="region of interest" description="Disordered" evidence="1">
    <location>
        <begin position="325"/>
        <end position="348"/>
    </location>
</feature>
<dbReference type="InterPro" id="IPR058184">
    <property type="entry name" value="AgmC-like_N"/>
</dbReference>
<name>Q1D314_MYXXD</name>
<evidence type="ECO:0000313" key="5">
    <source>
        <dbReference type="EMBL" id="ABF86733.1"/>
    </source>
</evidence>
<dbReference type="InterPro" id="IPR044016">
    <property type="entry name" value="Big_13"/>
</dbReference>
<dbReference type="GeneID" id="41362097"/>
<dbReference type="Pfam" id="PF19077">
    <property type="entry name" value="Big_13"/>
    <property type="match status" value="2"/>
</dbReference>
<evidence type="ECO:0000256" key="1">
    <source>
        <dbReference type="SAM" id="MobiDB-lite"/>
    </source>
</evidence>
<dbReference type="InterPro" id="IPR013783">
    <property type="entry name" value="Ig-like_fold"/>
</dbReference>
<gene>
    <name evidence="5" type="ordered locus">MXAN_4798</name>
</gene>
<feature type="region of interest" description="Disordered" evidence="1">
    <location>
        <begin position="409"/>
        <end position="428"/>
    </location>
</feature>
<dbReference type="EMBL" id="CP000113">
    <property type="protein sequence ID" value="ABF86733.1"/>
    <property type="molecule type" value="Genomic_DNA"/>
</dbReference>
<keyword evidence="6" id="KW-1185">Reference proteome</keyword>
<dbReference type="eggNOG" id="COG2885">
    <property type="taxonomic scope" value="Bacteria"/>
</dbReference>
<dbReference type="NCBIfam" id="NF033510">
    <property type="entry name" value="Ca_tandemer"/>
    <property type="match status" value="1"/>
</dbReference>
<evidence type="ECO:0000313" key="6">
    <source>
        <dbReference type="Proteomes" id="UP000002402"/>
    </source>
</evidence>
<dbReference type="KEGG" id="mxa:MXAN_4798"/>